<dbReference type="GO" id="GO:0000287">
    <property type="term" value="F:magnesium ion binding"/>
    <property type="evidence" value="ECO:0007669"/>
    <property type="project" value="TreeGrafter"/>
</dbReference>
<name>A0A0C1QQD4_9BACT</name>
<dbReference type="PANTHER" id="PTHR43340">
    <property type="entry name" value="HYPOXANTHINE-GUANINE PHOSPHORIBOSYLTRANSFERASE"/>
    <property type="match status" value="1"/>
</dbReference>
<dbReference type="CDD" id="cd06223">
    <property type="entry name" value="PRTases_typeI"/>
    <property type="match status" value="1"/>
</dbReference>
<dbReference type="InterPro" id="IPR050408">
    <property type="entry name" value="HGPRT"/>
</dbReference>
<evidence type="ECO:0000313" key="4">
    <source>
        <dbReference type="EMBL" id="KIE42907.1"/>
    </source>
</evidence>
<organism evidence="4 5">
    <name type="scientific">Geobacter soli</name>
    <dbReference type="NCBI Taxonomy" id="1510391"/>
    <lineage>
        <taxon>Bacteria</taxon>
        <taxon>Pseudomonadati</taxon>
        <taxon>Thermodesulfobacteriota</taxon>
        <taxon>Desulfuromonadia</taxon>
        <taxon>Geobacterales</taxon>
        <taxon>Geobacteraceae</taxon>
        <taxon>Geobacter</taxon>
    </lineage>
</organism>
<comment type="caution">
    <text evidence="4">The sequence shown here is derived from an EMBL/GenBank/DDBJ whole genome shotgun (WGS) entry which is preliminary data.</text>
</comment>
<evidence type="ECO:0000259" key="3">
    <source>
        <dbReference type="Pfam" id="PF00156"/>
    </source>
</evidence>
<feature type="domain" description="Phosphoribosyltransferase" evidence="3">
    <location>
        <begin position="23"/>
        <end position="168"/>
    </location>
</feature>
<gene>
    <name evidence="4" type="ORF">SE37_09820</name>
</gene>
<dbReference type="FunFam" id="3.40.50.2020:FF:000041">
    <property type="entry name" value="Hypoxanthine-guanine phosphoribosyltransferase"/>
    <property type="match status" value="1"/>
</dbReference>
<dbReference type="EC" id="2.4.2.8" evidence="4"/>
<dbReference type="Gene3D" id="3.40.50.2020">
    <property type="match status" value="1"/>
</dbReference>
<dbReference type="InterPro" id="IPR000836">
    <property type="entry name" value="PRTase_dom"/>
</dbReference>
<dbReference type="Pfam" id="PF00156">
    <property type="entry name" value="Pribosyltran"/>
    <property type="match status" value="1"/>
</dbReference>
<dbReference type="GO" id="GO:0004422">
    <property type="term" value="F:hypoxanthine phosphoribosyltransferase activity"/>
    <property type="evidence" value="ECO:0007669"/>
    <property type="project" value="TreeGrafter"/>
</dbReference>
<evidence type="ECO:0000256" key="1">
    <source>
        <dbReference type="ARBA" id="ARBA00048811"/>
    </source>
</evidence>
<dbReference type="EMBL" id="JXBL01000001">
    <property type="protein sequence ID" value="KIE42907.1"/>
    <property type="molecule type" value="Genomic_DNA"/>
</dbReference>
<dbReference type="SUPFAM" id="SSF53271">
    <property type="entry name" value="PRTase-like"/>
    <property type="match status" value="1"/>
</dbReference>
<dbReference type="RefSeq" id="WP_039645898.1">
    <property type="nucleotide sequence ID" value="NZ_JXBL01000001.1"/>
</dbReference>
<dbReference type="GO" id="GO:0052657">
    <property type="term" value="F:guanine phosphoribosyltransferase activity"/>
    <property type="evidence" value="ECO:0007669"/>
    <property type="project" value="RHEA"/>
</dbReference>
<dbReference type="GO" id="GO:0032264">
    <property type="term" value="P:IMP salvage"/>
    <property type="evidence" value="ECO:0007669"/>
    <property type="project" value="TreeGrafter"/>
</dbReference>
<keyword evidence="4" id="KW-0328">Glycosyltransferase</keyword>
<keyword evidence="5" id="KW-1185">Reference proteome</keyword>
<dbReference type="PANTHER" id="PTHR43340:SF1">
    <property type="entry name" value="HYPOXANTHINE PHOSPHORIBOSYLTRANSFERASE"/>
    <property type="match status" value="1"/>
</dbReference>
<proteinExistence type="predicted"/>
<dbReference type="InterPro" id="IPR029057">
    <property type="entry name" value="PRTase-like"/>
</dbReference>
<dbReference type="GO" id="GO:0005829">
    <property type="term" value="C:cytosol"/>
    <property type="evidence" value="ECO:0007669"/>
    <property type="project" value="TreeGrafter"/>
</dbReference>
<dbReference type="Proteomes" id="UP000031433">
    <property type="component" value="Unassembled WGS sequence"/>
</dbReference>
<protein>
    <submittedName>
        <fullName evidence="4">Hypoxanthine-guanine phosphoribosyltransferase</fullName>
        <ecNumber evidence="4">2.4.2.8</ecNumber>
    </submittedName>
</protein>
<dbReference type="GO" id="GO:0046100">
    <property type="term" value="P:hypoxanthine metabolic process"/>
    <property type="evidence" value="ECO:0007669"/>
    <property type="project" value="TreeGrafter"/>
</dbReference>
<dbReference type="GO" id="GO:0006178">
    <property type="term" value="P:guanine salvage"/>
    <property type="evidence" value="ECO:0007669"/>
    <property type="project" value="TreeGrafter"/>
</dbReference>
<dbReference type="NCBIfam" id="NF006605">
    <property type="entry name" value="PRK09162.1"/>
    <property type="match status" value="1"/>
</dbReference>
<evidence type="ECO:0000313" key="5">
    <source>
        <dbReference type="Proteomes" id="UP000031433"/>
    </source>
</evidence>
<reference evidence="4 5" key="1">
    <citation type="submission" date="2015-01" db="EMBL/GenBank/DDBJ databases">
        <title>Genome sequence of the anaerobic bacterium Geobacter soli GSS01, a dissimilatory Fe(III) reducer from soil.</title>
        <authorList>
            <person name="Yang G."/>
            <person name="Zhou S."/>
        </authorList>
    </citation>
    <scope>NUCLEOTIDE SEQUENCE [LARGE SCALE GENOMIC DNA]</scope>
    <source>
        <strain evidence="4 5">GSS01</strain>
    </source>
</reference>
<sequence length="185" mass="20575">MSVTLDEIKQVYQEADCLFSEAEVEAAIDRLAAAVTERLAEANPLVFCVMNGGLIVTGKLLPRLGFPLEIEYLHATRYGHHIFGKSLDWRVRPAVDLRGRTVLVVDDILDEGATLDAIAEWCRQEGAAEVLTAVLVDKEHDRKARPGLKADFTGLVSPDRFLFGYGMDYKGYWRNAPGIYAVKGY</sequence>
<comment type="catalytic activity">
    <reaction evidence="1">
        <text>GMP + diphosphate = guanine + 5-phospho-alpha-D-ribose 1-diphosphate</text>
        <dbReference type="Rhea" id="RHEA:25424"/>
        <dbReference type="ChEBI" id="CHEBI:16235"/>
        <dbReference type="ChEBI" id="CHEBI:33019"/>
        <dbReference type="ChEBI" id="CHEBI:58017"/>
        <dbReference type="ChEBI" id="CHEBI:58115"/>
        <dbReference type="EC" id="2.4.2.8"/>
    </reaction>
    <physiologicalReaction direction="right-to-left" evidence="1">
        <dbReference type="Rhea" id="RHEA:25426"/>
    </physiologicalReaction>
</comment>
<evidence type="ECO:0000256" key="2">
    <source>
        <dbReference type="ARBA" id="ARBA00049402"/>
    </source>
</evidence>
<dbReference type="AlphaFoldDB" id="A0A0C1QQD4"/>
<dbReference type="GO" id="GO:0032263">
    <property type="term" value="P:GMP salvage"/>
    <property type="evidence" value="ECO:0007669"/>
    <property type="project" value="TreeGrafter"/>
</dbReference>
<keyword evidence="4" id="KW-0808">Transferase</keyword>
<comment type="catalytic activity">
    <reaction evidence="2">
        <text>IMP + diphosphate = hypoxanthine + 5-phospho-alpha-D-ribose 1-diphosphate</text>
        <dbReference type="Rhea" id="RHEA:17973"/>
        <dbReference type="ChEBI" id="CHEBI:17368"/>
        <dbReference type="ChEBI" id="CHEBI:33019"/>
        <dbReference type="ChEBI" id="CHEBI:58017"/>
        <dbReference type="ChEBI" id="CHEBI:58053"/>
        <dbReference type="EC" id="2.4.2.8"/>
    </reaction>
    <physiologicalReaction direction="right-to-left" evidence="2">
        <dbReference type="Rhea" id="RHEA:17975"/>
    </physiologicalReaction>
</comment>
<accession>A0A0C1QQD4</accession>